<dbReference type="GeneID" id="10031395"/>
<proteinExistence type="predicted"/>
<dbReference type="Proteomes" id="UP000002669">
    <property type="component" value="Unassembled WGS sequence"/>
</dbReference>
<accession>E5R3K7</accession>
<keyword evidence="2" id="KW-1185">Reference proteome</keyword>
<dbReference type="HOGENOM" id="CLU_1447316_0_0_1"/>
<sequence length="187" mass="21675">MGKKRSYTNFDMNKQPQCLSEMLLESLRDLEVKYPLIMYINDAEDHTLRDNERGIPQKSLYYVILCNSGYALDGWINRLPYNFSAVKCMNLSQPPYIRPRVGFDRASPNRLIPTRSKFMNQYSVYDSAYSICIALHHISLYQTRELRSLAGMALVNIGRVPHHAYDDLKDGFLPKNRVDNTKLMTNA</sequence>
<evidence type="ECO:0000313" key="1">
    <source>
        <dbReference type="EMBL" id="EFQ97131.1"/>
    </source>
</evidence>
<organism evidence="2">
    <name type="scientific">Arthroderma gypseum (strain ATCC MYA-4604 / CBS 118893)</name>
    <name type="common">Microsporum gypseum</name>
    <dbReference type="NCBI Taxonomy" id="535722"/>
    <lineage>
        <taxon>Eukaryota</taxon>
        <taxon>Fungi</taxon>
        <taxon>Dikarya</taxon>
        <taxon>Ascomycota</taxon>
        <taxon>Pezizomycotina</taxon>
        <taxon>Eurotiomycetes</taxon>
        <taxon>Eurotiomycetidae</taxon>
        <taxon>Onygenales</taxon>
        <taxon>Arthrodermataceae</taxon>
        <taxon>Nannizzia</taxon>
    </lineage>
</organism>
<dbReference type="VEuPathDB" id="FungiDB:MGYG_00174"/>
<evidence type="ECO:0000313" key="2">
    <source>
        <dbReference type="Proteomes" id="UP000002669"/>
    </source>
</evidence>
<gene>
    <name evidence="1" type="ORF">MGYG_00174</name>
</gene>
<dbReference type="EMBL" id="DS989822">
    <property type="protein sequence ID" value="EFQ97131.1"/>
    <property type="molecule type" value="Genomic_DNA"/>
</dbReference>
<name>E5R3K7_ARTGP</name>
<dbReference type="RefSeq" id="XP_003176083.1">
    <property type="nucleotide sequence ID" value="XM_003176035.1"/>
</dbReference>
<protein>
    <submittedName>
        <fullName evidence="1">Uncharacterized protein</fullName>
    </submittedName>
</protein>
<dbReference type="AlphaFoldDB" id="E5R3K7"/>
<dbReference type="InParanoid" id="E5R3K7"/>
<reference evidence="2" key="1">
    <citation type="journal article" date="2012" name="MBio">
        <title>Comparative genome analysis of Trichophyton rubrum and related dermatophytes reveals candidate genes involved in infection.</title>
        <authorList>
            <person name="Martinez D.A."/>
            <person name="Oliver B.G."/>
            <person name="Graeser Y."/>
            <person name="Goldberg J.M."/>
            <person name="Li W."/>
            <person name="Martinez-Rossi N.M."/>
            <person name="Monod M."/>
            <person name="Shelest E."/>
            <person name="Barton R.C."/>
            <person name="Birch E."/>
            <person name="Brakhage A.A."/>
            <person name="Chen Z."/>
            <person name="Gurr S.J."/>
            <person name="Heiman D."/>
            <person name="Heitman J."/>
            <person name="Kosti I."/>
            <person name="Rossi A."/>
            <person name="Saif S."/>
            <person name="Samalova M."/>
            <person name="Saunders C.W."/>
            <person name="Shea T."/>
            <person name="Summerbell R.C."/>
            <person name="Xu J."/>
            <person name="Young S."/>
            <person name="Zeng Q."/>
            <person name="Birren B.W."/>
            <person name="Cuomo C.A."/>
            <person name="White T.C."/>
        </authorList>
    </citation>
    <scope>NUCLEOTIDE SEQUENCE [LARGE SCALE GENOMIC DNA]</scope>
    <source>
        <strain evidence="2">ATCC MYA-4604 / CBS 118893</strain>
    </source>
</reference>